<dbReference type="EMBL" id="CM003529">
    <property type="protein sequence ID" value="RCV10842.1"/>
    <property type="molecule type" value="Genomic_DNA"/>
</dbReference>
<reference evidence="2" key="1">
    <citation type="journal article" date="2012" name="Nat. Biotechnol.">
        <title>Reference genome sequence of the model plant Setaria.</title>
        <authorList>
            <person name="Bennetzen J.L."/>
            <person name="Schmutz J."/>
            <person name="Wang H."/>
            <person name="Percifield R."/>
            <person name="Hawkins J."/>
            <person name="Pontaroli A.C."/>
            <person name="Estep M."/>
            <person name="Feng L."/>
            <person name="Vaughn J.N."/>
            <person name="Grimwood J."/>
            <person name="Jenkins J."/>
            <person name="Barry K."/>
            <person name="Lindquist E."/>
            <person name="Hellsten U."/>
            <person name="Deshpande S."/>
            <person name="Wang X."/>
            <person name="Wu X."/>
            <person name="Mitros T."/>
            <person name="Triplett J."/>
            <person name="Yang X."/>
            <person name="Ye C.Y."/>
            <person name="Mauro-Herrera M."/>
            <person name="Wang L."/>
            <person name="Li P."/>
            <person name="Sharma M."/>
            <person name="Sharma R."/>
            <person name="Ronald P.C."/>
            <person name="Panaud O."/>
            <person name="Kellogg E.A."/>
            <person name="Brutnell T.P."/>
            <person name="Doust A.N."/>
            <person name="Tuskan G.A."/>
            <person name="Rokhsar D."/>
            <person name="Devos K.M."/>
        </authorList>
    </citation>
    <scope>NUCLEOTIDE SEQUENCE [LARGE SCALE GENOMIC DNA]</scope>
    <source>
        <strain evidence="2">Yugu1</strain>
    </source>
</reference>
<evidence type="ECO:0000256" key="1">
    <source>
        <dbReference type="SAM" id="MobiDB-lite"/>
    </source>
</evidence>
<feature type="region of interest" description="Disordered" evidence="1">
    <location>
        <begin position="1"/>
        <end position="21"/>
    </location>
</feature>
<gene>
    <name evidence="2" type="ORF">SETIT_2G141000v2</name>
</gene>
<reference evidence="2" key="2">
    <citation type="submission" date="2015-07" db="EMBL/GenBank/DDBJ databases">
        <authorList>
            <person name="Noorani M."/>
        </authorList>
    </citation>
    <scope>NUCLEOTIDE SEQUENCE</scope>
    <source>
        <strain evidence="2">Yugu1</strain>
    </source>
</reference>
<sequence length="192" mass="20239">MTPMTHRIDPPTAAVPGPDLGGAAIDLGGATLDPLSGPGGGTAMAMAPTSPSLRHGLDLPRSLHLLRAHLRHGLGPHSRVYPALGCLHLSMLERATPATRSPTCTARAPTARTETTLAWRTRCPRSCQWQSSSTSAIEMHRQGLNTVEVTKKGVPAVAASVESSKVLIVINSSWVSRAFPPWSNGVDLMCSL</sequence>
<protein>
    <submittedName>
        <fullName evidence="2">Uncharacterized protein</fullName>
    </submittedName>
</protein>
<accession>A0A368PYY8</accession>
<evidence type="ECO:0000313" key="2">
    <source>
        <dbReference type="EMBL" id="RCV10842.1"/>
    </source>
</evidence>
<dbReference type="AlphaFoldDB" id="A0A368PYY8"/>
<proteinExistence type="predicted"/>
<name>A0A368PYY8_SETIT</name>
<organism evidence="2">
    <name type="scientific">Setaria italica</name>
    <name type="common">Foxtail millet</name>
    <name type="synonym">Panicum italicum</name>
    <dbReference type="NCBI Taxonomy" id="4555"/>
    <lineage>
        <taxon>Eukaryota</taxon>
        <taxon>Viridiplantae</taxon>
        <taxon>Streptophyta</taxon>
        <taxon>Embryophyta</taxon>
        <taxon>Tracheophyta</taxon>
        <taxon>Spermatophyta</taxon>
        <taxon>Magnoliopsida</taxon>
        <taxon>Liliopsida</taxon>
        <taxon>Poales</taxon>
        <taxon>Poaceae</taxon>
        <taxon>PACMAD clade</taxon>
        <taxon>Panicoideae</taxon>
        <taxon>Panicodae</taxon>
        <taxon>Paniceae</taxon>
        <taxon>Cenchrinae</taxon>
        <taxon>Setaria</taxon>
    </lineage>
</organism>